<dbReference type="GO" id="GO:0022857">
    <property type="term" value="F:transmembrane transporter activity"/>
    <property type="evidence" value="ECO:0007669"/>
    <property type="project" value="InterPro"/>
</dbReference>
<evidence type="ECO:0000256" key="3">
    <source>
        <dbReference type="ARBA" id="ARBA00022692"/>
    </source>
</evidence>
<evidence type="ECO:0000256" key="1">
    <source>
        <dbReference type="ARBA" id="ARBA00004141"/>
    </source>
</evidence>
<dbReference type="InterPro" id="IPR001734">
    <property type="entry name" value="Na/solute_symporter"/>
</dbReference>
<dbReference type="PANTHER" id="PTHR37814:SF1">
    <property type="entry name" value="MEMBRANE PROTEIN"/>
    <property type="match status" value="1"/>
</dbReference>
<name>A0A9D1HHM9_9FIRM</name>
<keyword evidence="5 6" id="KW-0472">Membrane</keyword>
<sequence length="392" mass="42936">MSSKKSLLVDKNKMPLVMGMAFVAFTTQFGGGFASGAQIYQYFINYGIWCLVLPILTQGLYSFFFWYGMRYAYKHKKYDYRSFSDSIYGKTRHVMSNLYEICYLIMIGTASAAAFATGGSTITTLFGIPYWVSTVIVAAFIFVIALFGTEVVRKCASTLSVLIIIGLIVVLVPNIIAQWDSIVTSVGRMAGGEMTVLSSESGAFGPALWSAVLYFFFQLASVSVMYQHVEPVTDPKQINKAAIGMFICNFFAMELSIVGLLAISYVADLATASVPMLVLVQNGVGAMVLTPIISLLIILGAISTAVNMISGIVTRCVNAVERRIDSTAKKKSGHLARNAVFTLIFTFLAFAIAQFGLMTVVSKGYAYLGYAALITLFIPFVIRMVRFRFKDI</sequence>
<feature type="transmembrane region" description="Helical" evidence="6">
    <location>
        <begin position="241"/>
        <end position="267"/>
    </location>
</feature>
<comment type="caution">
    <text evidence="7">The sequence shown here is derived from an EMBL/GenBank/DDBJ whole genome shotgun (WGS) entry which is preliminary data.</text>
</comment>
<dbReference type="Proteomes" id="UP000824164">
    <property type="component" value="Unassembled WGS sequence"/>
</dbReference>
<accession>A0A9D1HHM9</accession>
<evidence type="ECO:0000256" key="5">
    <source>
        <dbReference type="ARBA" id="ARBA00023136"/>
    </source>
</evidence>
<evidence type="ECO:0000313" key="8">
    <source>
        <dbReference type="Proteomes" id="UP000824164"/>
    </source>
</evidence>
<feature type="transmembrane region" description="Helical" evidence="6">
    <location>
        <begin position="207"/>
        <end position="229"/>
    </location>
</feature>
<evidence type="ECO:0000256" key="4">
    <source>
        <dbReference type="ARBA" id="ARBA00022989"/>
    </source>
</evidence>
<reference evidence="7" key="1">
    <citation type="submission" date="2020-10" db="EMBL/GenBank/DDBJ databases">
        <authorList>
            <person name="Gilroy R."/>
        </authorList>
    </citation>
    <scope>NUCLEOTIDE SEQUENCE</scope>
    <source>
        <strain evidence="7">CHK187-14744</strain>
    </source>
</reference>
<feature type="transmembrane region" description="Helical" evidence="6">
    <location>
        <begin position="128"/>
        <end position="147"/>
    </location>
</feature>
<comment type="similarity">
    <text evidence="2">Belongs to the sodium:solute symporter (SSF) (TC 2.A.21) family.</text>
</comment>
<dbReference type="PROSITE" id="PS50283">
    <property type="entry name" value="NA_SOLUT_SYMP_3"/>
    <property type="match status" value="1"/>
</dbReference>
<dbReference type="GO" id="GO:0016020">
    <property type="term" value="C:membrane"/>
    <property type="evidence" value="ECO:0007669"/>
    <property type="project" value="UniProtKB-SubCell"/>
</dbReference>
<feature type="transmembrane region" description="Helical" evidence="6">
    <location>
        <begin position="101"/>
        <end position="122"/>
    </location>
</feature>
<dbReference type="InterPro" id="IPR038728">
    <property type="entry name" value="YkvI-like"/>
</dbReference>
<organism evidence="7 8">
    <name type="scientific">Candidatus Onthocola gallistercoris</name>
    <dbReference type="NCBI Taxonomy" id="2840876"/>
    <lineage>
        <taxon>Bacteria</taxon>
        <taxon>Bacillati</taxon>
        <taxon>Bacillota</taxon>
        <taxon>Bacilli</taxon>
        <taxon>Candidatus Onthocola</taxon>
    </lineage>
</organism>
<feature type="transmembrane region" description="Helical" evidence="6">
    <location>
        <begin position="364"/>
        <end position="382"/>
    </location>
</feature>
<dbReference type="PANTHER" id="PTHR37814">
    <property type="entry name" value="CONSERVED MEMBRANE PROTEIN"/>
    <property type="match status" value="1"/>
</dbReference>
<comment type="subcellular location">
    <subcellularLocation>
        <location evidence="1">Membrane</location>
        <topology evidence="1">Multi-pass membrane protein</topology>
    </subcellularLocation>
</comment>
<dbReference type="InterPro" id="IPR038377">
    <property type="entry name" value="Na/Glc_symporter_sf"/>
</dbReference>
<keyword evidence="4 6" id="KW-1133">Transmembrane helix</keyword>
<evidence type="ECO:0000256" key="2">
    <source>
        <dbReference type="ARBA" id="ARBA00006434"/>
    </source>
</evidence>
<dbReference type="AlphaFoldDB" id="A0A9D1HHM9"/>
<keyword evidence="3 6" id="KW-0812">Transmembrane</keyword>
<protein>
    <submittedName>
        <fullName evidence="7">Uncharacterized protein</fullName>
    </submittedName>
</protein>
<proteinExistence type="inferred from homology"/>
<gene>
    <name evidence="7" type="ORF">IAB63_10520</name>
</gene>
<evidence type="ECO:0000313" key="7">
    <source>
        <dbReference type="EMBL" id="HIU03673.1"/>
    </source>
</evidence>
<feature type="transmembrane region" description="Helical" evidence="6">
    <location>
        <begin position="335"/>
        <end position="358"/>
    </location>
</feature>
<evidence type="ECO:0000256" key="6">
    <source>
        <dbReference type="SAM" id="Phobius"/>
    </source>
</evidence>
<feature type="transmembrane region" description="Helical" evidence="6">
    <location>
        <begin position="287"/>
        <end position="314"/>
    </location>
</feature>
<dbReference type="EMBL" id="DVLT01000067">
    <property type="protein sequence ID" value="HIU03673.1"/>
    <property type="molecule type" value="Genomic_DNA"/>
</dbReference>
<dbReference type="Gene3D" id="1.20.1730.10">
    <property type="entry name" value="Sodium/glucose cotransporter"/>
    <property type="match status" value="1"/>
</dbReference>
<feature type="transmembrane region" description="Helical" evidence="6">
    <location>
        <begin position="159"/>
        <end position="179"/>
    </location>
</feature>
<reference evidence="7" key="2">
    <citation type="journal article" date="2021" name="PeerJ">
        <title>Extensive microbial diversity within the chicken gut microbiome revealed by metagenomics and culture.</title>
        <authorList>
            <person name="Gilroy R."/>
            <person name="Ravi A."/>
            <person name="Getino M."/>
            <person name="Pursley I."/>
            <person name="Horton D.L."/>
            <person name="Alikhan N.F."/>
            <person name="Baker D."/>
            <person name="Gharbi K."/>
            <person name="Hall N."/>
            <person name="Watson M."/>
            <person name="Adriaenssens E.M."/>
            <person name="Foster-Nyarko E."/>
            <person name="Jarju S."/>
            <person name="Secka A."/>
            <person name="Antonio M."/>
            <person name="Oren A."/>
            <person name="Chaudhuri R.R."/>
            <person name="La Ragione R."/>
            <person name="Hildebrand F."/>
            <person name="Pallen M.J."/>
        </authorList>
    </citation>
    <scope>NUCLEOTIDE SEQUENCE</scope>
    <source>
        <strain evidence="7">CHK187-14744</strain>
    </source>
</reference>
<feature type="transmembrane region" description="Helical" evidence="6">
    <location>
        <begin position="46"/>
        <end position="67"/>
    </location>
</feature>